<proteinExistence type="predicted"/>
<organism evidence="1">
    <name type="scientific">Eucalyptus grandis</name>
    <name type="common">Flooded gum</name>
    <dbReference type="NCBI Taxonomy" id="71139"/>
    <lineage>
        <taxon>Eukaryota</taxon>
        <taxon>Viridiplantae</taxon>
        <taxon>Streptophyta</taxon>
        <taxon>Embryophyta</taxon>
        <taxon>Tracheophyta</taxon>
        <taxon>Spermatophyta</taxon>
        <taxon>Magnoliopsida</taxon>
        <taxon>eudicotyledons</taxon>
        <taxon>Gunneridae</taxon>
        <taxon>Pentapetalae</taxon>
        <taxon>rosids</taxon>
        <taxon>malvids</taxon>
        <taxon>Myrtales</taxon>
        <taxon>Myrtaceae</taxon>
        <taxon>Myrtoideae</taxon>
        <taxon>Eucalypteae</taxon>
        <taxon>Eucalyptus</taxon>
    </lineage>
</organism>
<name>A0A059BVL2_EUCGR</name>
<dbReference type="AlphaFoldDB" id="A0A059BVL2"/>
<accession>A0A059BVL2</accession>
<dbReference type="InParanoid" id="A0A059BVL2"/>
<sequence>MGRSAVTPQLVPICFKITRTHRSEISNLIHLNGIFNVVPQVMKPQQWFLKEFLKEAILCSRGLTAVSFENLSVLITCIKRQLIQNHDRKGPHKLDDRTTKQKIRDQLFNQIFSYSSHSTARGTNKKKDHH</sequence>
<reference evidence="1" key="1">
    <citation type="submission" date="2013-07" db="EMBL/GenBank/DDBJ databases">
        <title>The genome of Eucalyptus grandis.</title>
        <authorList>
            <person name="Schmutz J."/>
            <person name="Hayes R."/>
            <person name="Myburg A."/>
            <person name="Tuskan G."/>
            <person name="Grattapaglia D."/>
            <person name="Rokhsar D.S."/>
        </authorList>
    </citation>
    <scope>NUCLEOTIDE SEQUENCE</scope>
    <source>
        <tissue evidence="1">Leaf extractions</tissue>
    </source>
</reference>
<evidence type="ECO:0000313" key="1">
    <source>
        <dbReference type="EMBL" id="KCW69966.1"/>
    </source>
</evidence>
<dbReference type="Gramene" id="KCW69966">
    <property type="protein sequence ID" value="KCW69966"/>
    <property type="gene ID" value="EUGRSUZ_F03281"/>
</dbReference>
<gene>
    <name evidence="1" type="ORF">EUGRSUZ_F03281</name>
</gene>
<protein>
    <submittedName>
        <fullName evidence="1">Uncharacterized protein</fullName>
    </submittedName>
</protein>
<dbReference type="EMBL" id="KK198758">
    <property type="protein sequence ID" value="KCW69966.1"/>
    <property type="molecule type" value="Genomic_DNA"/>
</dbReference>